<keyword evidence="3" id="KW-1185">Reference proteome</keyword>
<dbReference type="InterPro" id="IPR001223">
    <property type="entry name" value="Glyco_hydro18_cat"/>
</dbReference>
<protein>
    <submittedName>
        <fullName evidence="2">Putative glycosyl hydrolase</fullName>
    </submittedName>
</protein>
<keyword evidence="2" id="KW-0378">Hydrolase</keyword>
<dbReference type="EMBL" id="CP003639">
    <property type="protein sequence ID" value="AFM40751.1"/>
    <property type="molecule type" value="Genomic_DNA"/>
</dbReference>
<dbReference type="InterPro" id="IPR029070">
    <property type="entry name" value="Chitinase_insertion_sf"/>
</dbReference>
<dbReference type="OrthoDB" id="9769314at2"/>
<gene>
    <name evidence="2" type="ordered locus">Desaci_1763</name>
</gene>
<dbReference type="PANTHER" id="PTHR46066">
    <property type="entry name" value="CHITINASE DOMAIN-CONTAINING PROTEIN 1 FAMILY MEMBER"/>
    <property type="match status" value="1"/>
</dbReference>
<proteinExistence type="predicted"/>
<dbReference type="AlphaFoldDB" id="I4D4M7"/>
<dbReference type="eggNOG" id="COG3858">
    <property type="taxonomic scope" value="Bacteria"/>
</dbReference>
<reference evidence="2 3" key="1">
    <citation type="journal article" date="2012" name="J. Bacteriol.">
        <title>Complete genome sequences of Desulfosporosinus orientis DSM765T, Desulfosporosinus youngiae DSM17734T, Desulfosporosinus meridiei DSM13257T, and Desulfosporosinus acidiphilus DSM22704T.</title>
        <authorList>
            <person name="Pester M."/>
            <person name="Brambilla E."/>
            <person name="Alazard D."/>
            <person name="Rattei T."/>
            <person name="Weinmaier T."/>
            <person name="Han J."/>
            <person name="Lucas S."/>
            <person name="Lapidus A."/>
            <person name="Cheng J.F."/>
            <person name="Goodwin L."/>
            <person name="Pitluck S."/>
            <person name="Peters L."/>
            <person name="Ovchinnikova G."/>
            <person name="Teshima H."/>
            <person name="Detter J.C."/>
            <person name="Han C.S."/>
            <person name="Tapia R."/>
            <person name="Land M.L."/>
            <person name="Hauser L."/>
            <person name="Kyrpides N.C."/>
            <person name="Ivanova N.N."/>
            <person name="Pagani I."/>
            <person name="Huntmann M."/>
            <person name="Wei C.L."/>
            <person name="Davenport K.W."/>
            <person name="Daligault H."/>
            <person name="Chain P.S."/>
            <person name="Chen A."/>
            <person name="Mavromatis K."/>
            <person name="Markowitz V."/>
            <person name="Szeto E."/>
            <person name="Mikhailova N."/>
            <person name="Pati A."/>
            <person name="Wagner M."/>
            <person name="Woyke T."/>
            <person name="Ollivier B."/>
            <person name="Klenk H.P."/>
            <person name="Spring S."/>
            <person name="Loy A."/>
        </authorList>
    </citation>
    <scope>NUCLEOTIDE SEQUENCE [LARGE SCALE GENOMIC DNA]</scope>
    <source>
        <strain evidence="3">DSM 22704 / JCM 16185 / SJ4</strain>
    </source>
</reference>
<dbReference type="SUPFAM" id="SSF51445">
    <property type="entry name" value="(Trans)glycosidases"/>
    <property type="match status" value="1"/>
</dbReference>
<evidence type="ECO:0000259" key="1">
    <source>
        <dbReference type="PROSITE" id="PS51910"/>
    </source>
</evidence>
<dbReference type="Pfam" id="PF00704">
    <property type="entry name" value="Glyco_hydro_18"/>
    <property type="match status" value="1"/>
</dbReference>
<dbReference type="InterPro" id="IPR017853">
    <property type="entry name" value="GH"/>
</dbReference>
<dbReference type="GO" id="GO:0008061">
    <property type="term" value="F:chitin binding"/>
    <property type="evidence" value="ECO:0007669"/>
    <property type="project" value="InterPro"/>
</dbReference>
<name>I4D4M7_DESAJ</name>
<evidence type="ECO:0000313" key="2">
    <source>
        <dbReference type="EMBL" id="AFM40751.1"/>
    </source>
</evidence>
<dbReference type="PANTHER" id="PTHR46066:SF2">
    <property type="entry name" value="CHITINASE DOMAIN-CONTAINING PROTEIN 1"/>
    <property type="match status" value="1"/>
</dbReference>
<dbReference type="STRING" id="646529.Desaci_1763"/>
<dbReference type="GO" id="GO:0016787">
    <property type="term" value="F:hydrolase activity"/>
    <property type="evidence" value="ECO:0007669"/>
    <property type="project" value="UniProtKB-KW"/>
</dbReference>
<dbReference type="Proteomes" id="UP000002892">
    <property type="component" value="Chromosome"/>
</dbReference>
<dbReference type="RefSeq" id="WP_014826757.1">
    <property type="nucleotide sequence ID" value="NC_018068.1"/>
</dbReference>
<dbReference type="HOGENOM" id="CLU_037415_2_0_9"/>
<organism evidence="2 3">
    <name type="scientific">Desulfosporosinus acidiphilus (strain DSM 22704 / JCM 16185 / SJ4)</name>
    <dbReference type="NCBI Taxonomy" id="646529"/>
    <lineage>
        <taxon>Bacteria</taxon>
        <taxon>Bacillati</taxon>
        <taxon>Bacillota</taxon>
        <taxon>Clostridia</taxon>
        <taxon>Eubacteriales</taxon>
        <taxon>Desulfitobacteriaceae</taxon>
        <taxon>Desulfosporosinus</taxon>
    </lineage>
</organism>
<dbReference type="PROSITE" id="PS51910">
    <property type="entry name" value="GH18_2"/>
    <property type="match status" value="1"/>
</dbReference>
<dbReference type="KEGG" id="dai:Desaci_1763"/>
<dbReference type="GO" id="GO:0005975">
    <property type="term" value="P:carbohydrate metabolic process"/>
    <property type="evidence" value="ECO:0007669"/>
    <property type="project" value="InterPro"/>
</dbReference>
<accession>I4D4M7</accession>
<dbReference type="Gene3D" id="3.10.50.10">
    <property type="match status" value="1"/>
</dbReference>
<dbReference type="SMART" id="SM00636">
    <property type="entry name" value="Glyco_18"/>
    <property type="match status" value="1"/>
</dbReference>
<dbReference type="Gene3D" id="3.20.20.80">
    <property type="entry name" value="Glycosidases"/>
    <property type="match status" value="1"/>
</dbReference>
<feature type="domain" description="GH18" evidence="1">
    <location>
        <begin position="1"/>
        <end position="318"/>
    </location>
</feature>
<dbReference type="InterPro" id="IPR011583">
    <property type="entry name" value="Chitinase_II/V-like_cat"/>
</dbReference>
<evidence type="ECO:0000313" key="3">
    <source>
        <dbReference type="Proteomes" id="UP000002892"/>
    </source>
</evidence>
<sequence length="318" mass="36176">MPLNIFAFYSGLTEQAKGYPYLVRNENIINQLDIFQTPIQNDGTVQGRPSRKMINEAHAKGIKVYLTVSNLNPGGRFSTGLISRLVRDRQFANYVWGNINNLLAEYQFDGVNLDLEKVSPTDRHLFTQLIQAWSAQFHQANYIVTIDVPAKSSSEPLDPWKGAFDYQAIGRVVDEVILMTYEEHWPASPPGSVASLPWVNENLNYALANIPARKILMGIPLYGYDWSERGGAQSISYQRAVDLAQRHGAPILWDPRQHGLHFRYEAMGIRHTVYFEDPRSTKDKLDLALSKGIRGVALWEMNLSYPAFWEVLQVYSAR</sequence>